<keyword evidence="2" id="KW-0813">Transport</keyword>
<dbReference type="InterPro" id="IPR050721">
    <property type="entry name" value="Trk_Ktr_HKT_K-transport"/>
</dbReference>
<gene>
    <name evidence="9" type="ORF">SAMN02910414_01328</name>
</gene>
<sequence>MKIIVIGCGKVGRKIVEELCDENNDVTVIDLKKQVVSDVTSSFDAMGVVGNGTNHLVLKEANIENTDLLIAVTQSDELNLLCCLIAKKAGNCSTIARVRNPMYNNDISYIKEELGLTMTINPEEAAATEIARILRFPSANKIETFAKGKVELLKFTVDSKSIMLGNSLEEFASKLSSNVLICAIERGEDVFIPNGQFVFMENDIVTIVGSPKDAKNFFKKLGIKTHSVKNAFLVGGGKIAYYLSKNLLSMGIKVKIFERNRERCEELSELLPEAVIINADATDKEVLREEGLEGSAESFVALTGIDEANIFLSLYAKKKSKAKVVTKINRVEDNDIVNDFNLGSVISPKLLTAEYILRYVRAKQNTIGSNVETLYRIIENKAEALEFHICEGAPVIGIPLEKLRLKDNLIIASVNHKGKIITPNGQTLINVGDTVVVVTTQKNLNDIKDILL</sequence>
<dbReference type="AlphaFoldDB" id="A0A1H3J2U1"/>
<evidence type="ECO:0000256" key="4">
    <source>
        <dbReference type="ARBA" id="ARBA00022958"/>
    </source>
</evidence>
<dbReference type="SUPFAM" id="SSF116726">
    <property type="entry name" value="TrkA C-terminal domain-like"/>
    <property type="match status" value="2"/>
</dbReference>
<dbReference type="Pfam" id="PF02254">
    <property type="entry name" value="TrkA_N"/>
    <property type="match status" value="2"/>
</dbReference>
<accession>A0A1H3J2U1</accession>
<dbReference type="InterPro" id="IPR003148">
    <property type="entry name" value="RCK_N"/>
</dbReference>
<dbReference type="PANTHER" id="PTHR43833">
    <property type="entry name" value="POTASSIUM CHANNEL PROTEIN 2-RELATED-RELATED"/>
    <property type="match status" value="1"/>
</dbReference>
<dbReference type="NCBIfam" id="NF007031">
    <property type="entry name" value="PRK09496.1-2"/>
    <property type="match status" value="1"/>
</dbReference>
<keyword evidence="4" id="KW-0630">Potassium</keyword>
<evidence type="ECO:0000256" key="1">
    <source>
        <dbReference type="ARBA" id="ARBA00017378"/>
    </source>
</evidence>
<evidence type="ECO:0000259" key="8">
    <source>
        <dbReference type="PROSITE" id="PS51202"/>
    </source>
</evidence>
<dbReference type="Gene3D" id="3.40.50.720">
    <property type="entry name" value="NAD(P)-binding Rossmann-like Domain"/>
    <property type="match status" value="2"/>
</dbReference>
<dbReference type="InterPro" id="IPR006037">
    <property type="entry name" value="RCK_C"/>
</dbReference>
<dbReference type="NCBIfam" id="NF007041">
    <property type="entry name" value="PRK09496.3-4"/>
    <property type="match status" value="1"/>
</dbReference>
<feature type="domain" description="RCK N-terminal" evidence="7">
    <location>
        <begin position="1"/>
        <end position="124"/>
    </location>
</feature>
<organism evidence="9 10">
    <name type="scientific">Lachnobacterium bovis DSM 14045</name>
    <dbReference type="NCBI Taxonomy" id="1122142"/>
    <lineage>
        <taxon>Bacteria</taxon>
        <taxon>Bacillati</taxon>
        <taxon>Bacillota</taxon>
        <taxon>Clostridia</taxon>
        <taxon>Lachnospirales</taxon>
        <taxon>Lachnospiraceae</taxon>
        <taxon>Lachnobacterium</taxon>
    </lineage>
</organism>
<evidence type="ECO:0000256" key="6">
    <source>
        <dbReference type="ARBA" id="ARBA00023065"/>
    </source>
</evidence>
<dbReference type="RefSeq" id="WP_074717298.1">
    <property type="nucleotide sequence ID" value="NZ_FNPG01000014.1"/>
</dbReference>
<feature type="domain" description="RCK N-terminal" evidence="7">
    <location>
        <begin position="228"/>
        <end position="357"/>
    </location>
</feature>
<dbReference type="InterPro" id="IPR036291">
    <property type="entry name" value="NAD(P)-bd_dom_sf"/>
</dbReference>
<evidence type="ECO:0000256" key="2">
    <source>
        <dbReference type="ARBA" id="ARBA00022448"/>
    </source>
</evidence>
<dbReference type="SUPFAM" id="SSF51735">
    <property type="entry name" value="NAD(P)-binding Rossmann-fold domains"/>
    <property type="match status" value="2"/>
</dbReference>
<dbReference type="NCBIfam" id="NF007033">
    <property type="entry name" value="PRK09496.1-5"/>
    <property type="match status" value="1"/>
</dbReference>
<dbReference type="PRINTS" id="PR00335">
    <property type="entry name" value="KUPTAKETRKA"/>
</dbReference>
<evidence type="ECO:0000256" key="3">
    <source>
        <dbReference type="ARBA" id="ARBA00022538"/>
    </source>
</evidence>
<dbReference type="Gene3D" id="3.30.70.1450">
    <property type="entry name" value="Regulator of K+ conductance, C-terminal domain"/>
    <property type="match status" value="2"/>
</dbReference>
<keyword evidence="5" id="KW-0520">NAD</keyword>
<proteinExistence type="predicted"/>
<dbReference type="STRING" id="1122142.SAMN02910414_01328"/>
<reference evidence="9 10" key="1">
    <citation type="submission" date="2016-10" db="EMBL/GenBank/DDBJ databases">
        <authorList>
            <person name="de Groot N.N."/>
        </authorList>
    </citation>
    <scope>NUCLEOTIDE SEQUENCE [LARGE SCALE GENOMIC DNA]</scope>
    <source>
        <strain evidence="9 10">DSM 14045</strain>
    </source>
</reference>
<dbReference type="NCBIfam" id="NF007039">
    <property type="entry name" value="PRK09496.3-2"/>
    <property type="match status" value="1"/>
</dbReference>
<evidence type="ECO:0000313" key="10">
    <source>
        <dbReference type="Proteomes" id="UP000183918"/>
    </source>
</evidence>
<dbReference type="GO" id="GO:0015079">
    <property type="term" value="F:potassium ion transmembrane transporter activity"/>
    <property type="evidence" value="ECO:0007669"/>
    <property type="project" value="InterPro"/>
</dbReference>
<dbReference type="PROSITE" id="PS51202">
    <property type="entry name" value="RCK_C"/>
    <property type="match status" value="2"/>
</dbReference>
<dbReference type="Pfam" id="PF02080">
    <property type="entry name" value="TrkA_C"/>
    <property type="match status" value="2"/>
</dbReference>
<keyword evidence="6" id="KW-0406">Ion transport</keyword>
<evidence type="ECO:0000256" key="5">
    <source>
        <dbReference type="ARBA" id="ARBA00023027"/>
    </source>
</evidence>
<feature type="domain" description="RCK C-terminal" evidence="8">
    <location>
        <begin position="140"/>
        <end position="224"/>
    </location>
</feature>
<keyword evidence="10" id="KW-1185">Reference proteome</keyword>
<name>A0A1H3J2U1_9FIRM</name>
<dbReference type="GO" id="GO:0005886">
    <property type="term" value="C:plasma membrane"/>
    <property type="evidence" value="ECO:0007669"/>
    <property type="project" value="InterPro"/>
</dbReference>
<dbReference type="Proteomes" id="UP000183918">
    <property type="component" value="Unassembled WGS sequence"/>
</dbReference>
<feature type="domain" description="RCK C-terminal" evidence="8">
    <location>
        <begin position="372"/>
        <end position="452"/>
    </location>
</feature>
<protein>
    <recommendedName>
        <fullName evidence="1">Trk system potassium uptake protein TrkA</fullName>
    </recommendedName>
</protein>
<evidence type="ECO:0000259" key="7">
    <source>
        <dbReference type="PROSITE" id="PS51201"/>
    </source>
</evidence>
<dbReference type="PROSITE" id="PS51201">
    <property type="entry name" value="RCK_N"/>
    <property type="match status" value="2"/>
</dbReference>
<dbReference type="EMBL" id="FNPG01000014">
    <property type="protein sequence ID" value="SDY34251.1"/>
    <property type="molecule type" value="Genomic_DNA"/>
</dbReference>
<keyword evidence="3" id="KW-0633">Potassium transport</keyword>
<dbReference type="InterPro" id="IPR036721">
    <property type="entry name" value="RCK_C_sf"/>
</dbReference>
<dbReference type="PANTHER" id="PTHR43833:SF5">
    <property type="entry name" value="TRK SYSTEM POTASSIUM UPTAKE PROTEIN TRKA"/>
    <property type="match status" value="1"/>
</dbReference>
<dbReference type="OrthoDB" id="9775180at2"/>
<dbReference type="InterPro" id="IPR006036">
    <property type="entry name" value="K_uptake_TrkA"/>
</dbReference>
<evidence type="ECO:0000313" key="9">
    <source>
        <dbReference type="EMBL" id="SDY34251.1"/>
    </source>
</evidence>